<feature type="region of interest" description="Disordered" evidence="1">
    <location>
        <begin position="1"/>
        <end position="67"/>
    </location>
</feature>
<evidence type="ECO:0000313" key="2">
    <source>
        <dbReference type="EMBL" id="KAJ8437004.1"/>
    </source>
</evidence>
<dbReference type="OrthoDB" id="1615585at2759"/>
<gene>
    <name evidence="2" type="ORF">Cgig2_010349</name>
</gene>
<evidence type="ECO:0000256" key="1">
    <source>
        <dbReference type="SAM" id="MobiDB-lite"/>
    </source>
</evidence>
<sequence>MMDHRRPTINKPSRSDEVLDPDQQLRIADQVRAQFDSMAPKRPVKPNRSEPDPDASLAQQTQPGPIPELERLHSLKSQSQVVVSTDGEGAVQEEFVETEYYKELVSIDKQHHTTGTGFIKVTKEEIENGQRDNHELEILSANGGGIYRGFKSNPATNDWVPNVEGYNQVVYASSKPSRSG</sequence>
<dbReference type="PANTHER" id="PTHR34686">
    <property type="entry name" value="MATERNAL EFFECT EMBRYO ARREST PROTEIN"/>
    <property type="match status" value="1"/>
</dbReference>
<dbReference type="PANTHER" id="PTHR34686:SF1">
    <property type="entry name" value="MATERNAL EFFECT EMBRYO ARREST 59"/>
    <property type="match status" value="1"/>
</dbReference>
<name>A0A9Q1K5S2_9CARY</name>
<dbReference type="Proteomes" id="UP001153076">
    <property type="component" value="Unassembled WGS sequence"/>
</dbReference>
<evidence type="ECO:0000313" key="3">
    <source>
        <dbReference type="Proteomes" id="UP001153076"/>
    </source>
</evidence>
<keyword evidence="3" id="KW-1185">Reference proteome</keyword>
<organism evidence="2 3">
    <name type="scientific">Carnegiea gigantea</name>
    <dbReference type="NCBI Taxonomy" id="171969"/>
    <lineage>
        <taxon>Eukaryota</taxon>
        <taxon>Viridiplantae</taxon>
        <taxon>Streptophyta</taxon>
        <taxon>Embryophyta</taxon>
        <taxon>Tracheophyta</taxon>
        <taxon>Spermatophyta</taxon>
        <taxon>Magnoliopsida</taxon>
        <taxon>eudicotyledons</taxon>
        <taxon>Gunneridae</taxon>
        <taxon>Pentapetalae</taxon>
        <taxon>Caryophyllales</taxon>
        <taxon>Cactineae</taxon>
        <taxon>Cactaceae</taxon>
        <taxon>Cactoideae</taxon>
        <taxon>Echinocereeae</taxon>
        <taxon>Carnegiea</taxon>
    </lineage>
</organism>
<accession>A0A9Q1K5S2</accession>
<reference evidence="2" key="1">
    <citation type="submission" date="2022-04" db="EMBL/GenBank/DDBJ databases">
        <title>Carnegiea gigantea Genome sequencing and assembly v2.</title>
        <authorList>
            <person name="Copetti D."/>
            <person name="Sanderson M.J."/>
            <person name="Burquez A."/>
            <person name="Wojciechowski M.F."/>
        </authorList>
    </citation>
    <scope>NUCLEOTIDE SEQUENCE</scope>
    <source>
        <strain evidence="2">SGP5-SGP5p</strain>
        <tissue evidence="2">Aerial part</tissue>
    </source>
</reference>
<proteinExistence type="predicted"/>
<protein>
    <recommendedName>
        <fullName evidence="4">Maternal effect embryo arrest 59</fullName>
    </recommendedName>
</protein>
<dbReference type="AlphaFoldDB" id="A0A9Q1K5S2"/>
<evidence type="ECO:0008006" key="4">
    <source>
        <dbReference type="Google" id="ProtNLM"/>
    </source>
</evidence>
<dbReference type="EMBL" id="JAKOGI010000320">
    <property type="protein sequence ID" value="KAJ8437004.1"/>
    <property type="molecule type" value="Genomic_DNA"/>
</dbReference>
<comment type="caution">
    <text evidence="2">The sequence shown here is derived from an EMBL/GenBank/DDBJ whole genome shotgun (WGS) entry which is preliminary data.</text>
</comment>